<gene>
    <name evidence="2" type="ORF">BE221DRAFT_111861</name>
</gene>
<accession>A0A1Y5IKF4</accession>
<evidence type="ECO:0000313" key="2">
    <source>
        <dbReference type="EMBL" id="OUS47562.1"/>
    </source>
</evidence>
<organism evidence="2">
    <name type="scientific">Ostreococcus tauri</name>
    <name type="common">Marine green alga</name>
    <dbReference type="NCBI Taxonomy" id="70448"/>
    <lineage>
        <taxon>Eukaryota</taxon>
        <taxon>Viridiplantae</taxon>
        <taxon>Chlorophyta</taxon>
        <taxon>Mamiellophyceae</taxon>
        <taxon>Mamiellales</taxon>
        <taxon>Bathycoccaceae</taxon>
        <taxon>Ostreococcus</taxon>
    </lineage>
</organism>
<proteinExistence type="predicted"/>
<feature type="region of interest" description="Disordered" evidence="1">
    <location>
        <begin position="1"/>
        <end position="51"/>
    </location>
</feature>
<sequence length="226" mass="22944">MAHRYADADATSPSDGRVAATTASPSDGMNRHSGDEPSRRRARAKTRPGSAATRVALGELANGTEVEVSGALGGTAAWGVNGWDALRSPGDAADARASSDDLEVGASTNARVRELGRVVEALRARVEAMETRRTRAGDAADAAAAALTRGFARAKYAFALLARGSLFTSSVARCASTREATVDAGVITDDATDDAGFLADDVGAASNSDDDVTDAVTDADVGASAL</sequence>
<dbReference type="Proteomes" id="UP000195557">
    <property type="component" value="Unassembled WGS sequence"/>
</dbReference>
<evidence type="ECO:0000256" key="1">
    <source>
        <dbReference type="SAM" id="MobiDB-lite"/>
    </source>
</evidence>
<protein>
    <submittedName>
        <fullName evidence="2">Uncharacterized protein</fullName>
    </submittedName>
</protein>
<name>A0A1Y5IKF4_OSTTA</name>
<dbReference type="EMBL" id="KZ155778">
    <property type="protein sequence ID" value="OUS47562.1"/>
    <property type="molecule type" value="Genomic_DNA"/>
</dbReference>
<dbReference type="AlphaFoldDB" id="A0A1Y5IKF4"/>
<feature type="compositionally biased region" description="Basic and acidic residues" evidence="1">
    <location>
        <begin position="29"/>
        <end position="39"/>
    </location>
</feature>
<reference evidence="2" key="1">
    <citation type="submission" date="2017-04" db="EMBL/GenBank/DDBJ databases">
        <title>Population genomics of picophytoplankton unveils novel chromosome hypervariability.</title>
        <authorList>
            <consortium name="DOE Joint Genome Institute"/>
            <person name="Blanc-Mathieu R."/>
            <person name="Krasovec M."/>
            <person name="Hebrard M."/>
            <person name="Yau S."/>
            <person name="Desgranges E."/>
            <person name="Martin J."/>
            <person name="Schackwitz W."/>
            <person name="Kuo A."/>
            <person name="Salin G."/>
            <person name="Donnadieu C."/>
            <person name="Desdevises Y."/>
            <person name="Sanchez-Ferandin S."/>
            <person name="Moreau H."/>
            <person name="Rivals E."/>
            <person name="Grigoriev I.V."/>
            <person name="Grimsley N."/>
            <person name="Eyre-Walker A."/>
            <person name="Piganeau G."/>
        </authorList>
    </citation>
    <scope>NUCLEOTIDE SEQUENCE [LARGE SCALE GENOMIC DNA]</scope>
    <source>
        <strain evidence="2">RCC 1115</strain>
    </source>
</reference>